<dbReference type="CDD" id="cd07344">
    <property type="entry name" value="M48_yhfN_like"/>
    <property type="match status" value="1"/>
</dbReference>
<organism evidence="2 3">
    <name type="scientific">Dehalococcoides mccartyi</name>
    <dbReference type="NCBI Taxonomy" id="61435"/>
    <lineage>
        <taxon>Bacteria</taxon>
        <taxon>Bacillati</taxon>
        <taxon>Chloroflexota</taxon>
        <taxon>Dehalococcoidia</taxon>
        <taxon>Dehalococcoidales</taxon>
        <taxon>Dehalococcoidaceae</taxon>
        <taxon>Dehalococcoides</taxon>
    </lineage>
</organism>
<dbReference type="OrthoDB" id="9811177at2"/>
<dbReference type="Gene3D" id="3.30.2010.10">
    <property type="entry name" value="Metalloproteases ('zincins'), catalytic domain"/>
    <property type="match status" value="1"/>
</dbReference>
<dbReference type="PANTHER" id="PTHR30399">
    <property type="entry name" value="UNCHARACTERIZED PROTEIN YGJP"/>
    <property type="match status" value="1"/>
</dbReference>
<reference evidence="2 3" key="1">
    <citation type="submission" date="2015-03" db="EMBL/GenBank/DDBJ databases">
        <title>Genomic characterization of Dehalococcoides mccartyi strain 11a5, an unusal plasmid-containing chloroethene dechlorinator.</title>
        <authorList>
            <person name="Zhao S."/>
            <person name="Ding C."/>
            <person name="He J."/>
        </authorList>
    </citation>
    <scope>NUCLEOTIDE SEQUENCE [LARGE SCALE GENOMIC DNA]</scope>
    <source>
        <strain evidence="2 3">11a5</strain>
    </source>
</reference>
<gene>
    <name evidence="2" type="ORF">Dm11a5_0161</name>
</gene>
<dbReference type="AlphaFoldDB" id="A0A142V897"/>
<dbReference type="EMBL" id="CP011127">
    <property type="protein sequence ID" value="AMU85992.1"/>
    <property type="molecule type" value="Genomic_DNA"/>
</dbReference>
<evidence type="ECO:0000313" key="2">
    <source>
        <dbReference type="EMBL" id="AMU85992.1"/>
    </source>
</evidence>
<dbReference type="RefSeq" id="WP_034376837.1">
    <property type="nucleotide sequence ID" value="NZ_CP011127.1"/>
</dbReference>
<dbReference type="InterPro" id="IPR002725">
    <property type="entry name" value="YgjP-like_metallopeptidase"/>
</dbReference>
<evidence type="ECO:0000259" key="1">
    <source>
        <dbReference type="Pfam" id="PF01863"/>
    </source>
</evidence>
<dbReference type="GO" id="GO:0016787">
    <property type="term" value="F:hydrolase activity"/>
    <property type="evidence" value="ECO:0007669"/>
    <property type="project" value="UniProtKB-KW"/>
</dbReference>
<keyword evidence="2" id="KW-0378">Hydrolase</keyword>
<feature type="domain" description="YgjP-like metallopeptidase" evidence="1">
    <location>
        <begin position="22"/>
        <end position="227"/>
    </location>
</feature>
<proteinExistence type="predicted"/>
<accession>A0A142V897</accession>
<dbReference type="PATRIC" id="fig|61435.8.peg.160"/>
<dbReference type="PANTHER" id="PTHR30399:SF1">
    <property type="entry name" value="UTP PYROPHOSPHATASE"/>
    <property type="match status" value="1"/>
</dbReference>
<dbReference type="Proteomes" id="UP000076394">
    <property type="component" value="Chromosome"/>
</dbReference>
<protein>
    <submittedName>
        <fullName evidence="2">Metal-dependent hydrolase</fullName>
    </submittedName>
</protein>
<evidence type="ECO:0000313" key="3">
    <source>
        <dbReference type="Proteomes" id="UP000076394"/>
    </source>
</evidence>
<name>A0A142V897_9CHLR</name>
<dbReference type="Pfam" id="PF01863">
    <property type="entry name" value="YgjP-like"/>
    <property type="match status" value="1"/>
</dbReference>
<sequence length="237" mass="28325">MPHITLGDLKIDVTYKDIKNVHLSVYPPSGKVRISSPLRLDLDTIRIYAISKLGWIRKQQTKLNEQAREPARDYISRESHYYLGKRYLLKILDIDAAPKITLKHSVIEMQIRPDTSTEKRENILDEWYRQRMKEIVPAYIHTWERTLNVNVRDFGIKKMKTKWGSCNRKAGRIWLNLELAKKPRSCIEYVVVHEMVHLLERKHGEKFTFHMDNFLPMWKSLKEELNRSPLSHQEWDY</sequence>
<dbReference type="InterPro" id="IPR053136">
    <property type="entry name" value="UTP_pyrophosphatase-like"/>
</dbReference>